<accession>Q54301</accession>
<dbReference type="SUPFAM" id="SSF54862">
    <property type="entry name" value="4Fe-4S ferredoxins"/>
    <property type="match status" value="1"/>
</dbReference>
<reference evidence="1" key="1">
    <citation type="journal article" date="1995" name="Proc. Natl. Acad. Sci. U.S.A.">
        <title>The biosynthetic gene cluster for the polyketide immunosuppressant rapamycin.</title>
        <authorList>
            <person name="Schwecke T."/>
            <person name="Aparicio J.F."/>
            <person name="Molnar I."/>
            <person name="Koenig A."/>
            <person name="Khaw L.E."/>
            <person name="Haydock S.F."/>
            <person name="Oliynyk M."/>
            <person name="Caffrey P."/>
            <person name="Cortes J."/>
            <person name="Lester J.B."/>
            <person name="Boehm G.A."/>
            <person name="Staunton J."/>
            <person name="Leadlay P.F."/>
        </authorList>
    </citation>
    <scope>NUCLEOTIDE SEQUENCE</scope>
    <source>
        <strain evidence="1">NRRL 5491</strain>
    </source>
</reference>
<dbReference type="EMBL" id="X86780">
    <property type="protein sequence ID" value="CAA60464.1"/>
    <property type="molecule type" value="Genomic_DNA"/>
</dbReference>
<dbReference type="PIR" id="T30230">
    <property type="entry name" value="T30230"/>
</dbReference>
<reference evidence="1" key="2">
    <citation type="journal article" date="1996" name="Gene">
        <title>Organisation of the biosynthetic gene cluster for rapamycin in Streptomyces hygroscopicus: analysis of genes flanking the polyketide synthase.</title>
        <authorList>
            <person name="Molnar I."/>
            <person name="Aparicio J.F."/>
            <person name="Haydock S.F."/>
            <person name="Khaw L.E."/>
            <person name="Schwecke T."/>
            <person name="Konig A."/>
            <person name="Staunton J."/>
            <person name="Leadlay P.F."/>
        </authorList>
    </citation>
    <scope>NUCLEOTIDE SEQUENCE</scope>
    <source>
        <strain evidence="1">NRRL 5491</strain>
    </source>
</reference>
<dbReference type="AlphaFoldDB" id="Q54301"/>
<organism evidence="1">
    <name type="scientific">Streptomyces hygroscopicus</name>
    <dbReference type="NCBI Taxonomy" id="1912"/>
    <lineage>
        <taxon>Bacteria</taxon>
        <taxon>Bacillati</taxon>
        <taxon>Actinomycetota</taxon>
        <taxon>Actinomycetes</taxon>
        <taxon>Kitasatosporales</taxon>
        <taxon>Streptomycetaceae</taxon>
        <taxon>Streptomyces</taxon>
        <taxon>Streptomyces violaceusniger group</taxon>
    </lineage>
</organism>
<gene>
    <name evidence="1" type="primary">rapO</name>
</gene>
<dbReference type="Pfam" id="PF13370">
    <property type="entry name" value="Fer4_13"/>
    <property type="match status" value="1"/>
</dbReference>
<sequence length="77" mass="8353">MSGMARWELWIDRTECIGSAVCVASAGAYFEMHGHQSRARASEIDADEHVIAVAQACPSGAIHVRVKETGELLEPQD</sequence>
<evidence type="ECO:0000313" key="1">
    <source>
        <dbReference type="EMBL" id="CAA60464.1"/>
    </source>
</evidence>
<protein>
    <submittedName>
        <fullName evidence="1">Ferredoxin</fullName>
    </submittedName>
</protein>
<proteinExistence type="predicted"/>
<dbReference type="Gene3D" id="3.30.70.20">
    <property type="match status" value="1"/>
</dbReference>
<name>Q54301_STRHY</name>
<reference evidence="1" key="3">
    <citation type="journal article" date="1996" name="Gene">
        <title>Organization of the biosynthetic gene cluster for rapamycin in Streptomyces hygroscopicus: analysis of the enzymatic domains in the modular polyketide synthase.</title>
        <authorList>
            <person name="Aparicio J.F."/>
            <person name="Molnar I."/>
            <person name="Schwecke T."/>
            <person name="Koenig A."/>
            <person name="Haydock S.F."/>
            <person name="Khaw L.E."/>
            <person name="Staunton J."/>
            <person name="Leadlay P.F."/>
            <person name="Staunton J."/>
            <person name="Leadlay P.F."/>
        </authorList>
    </citation>
    <scope>NUCLEOTIDE SEQUENCE</scope>
    <source>
        <strain evidence="1">NRRL 5491</strain>
    </source>
</reference>